<dbReference type="AlphaFoldDB" id="A0AA39KNE8"/>
<sequence>MQSGLKDMSAYCFESYLGQIKSLLRSPNKLLAQYCRRIHEKELHCEQKNNDNMVEIREIIEDEDNEIKLHVQHLIIKKPVFKHPVDSSVLDIWGLKNEVREKITIVKLGEIKSKLIKFKINFSISDEERIFVMALLH</sequence>
<evidence type="ECO:0000313" key="2">
    <source>
        <dbReference type="Proteomes" id="UP001168972"/>
    </source>
</evidence>
<name>A0AA39KNE8_MICHY</name>
<comment type="caution">
    <text evidence="1">The sequence shown here is derived from an EMBL/GenBank/DDBJ whole genome shotgun (WGS) entry which is preliminary data.</text>
</comment>
<keyword evidence="2" id="KW-1185">Reference proteome</keyword>
<evidence type="ECO:0000313" key="1">
    <source>
        <dbReference type="EMBL" id="KAK0167757.1"/>
    </source>
</evidence>
<reference evidence="1" key="2">
    <citation type="submission" date="2023-03" db="EMBL/GenBank/DDBJ databases">
        <authorList>
            <person name="Inwood S.N."/>
            <person name="Skelly J.G."/>
            <person name="Guhlin J."/>
            <person name="Harrop T.W.R."/>
            <person name="Goldson S.G."/>
            <person name="Dearden P.K."/>
        </authorList>
    </citation>
    <scope>NUCLEOTIDE SEQUENCE</scope>
    <source>
        <strain evidence="1">Lincoln</strain>
        <tissue evidence="1">Whole body</tissue>
    </source>
</reference>
<organism evidence="1 2">
    <name type="scientific">Microctonus hyperodae</name>
    <name type="common">Parasitoid wasp</name>
    <dbReference type="NCBI Taxonomy" id="165561"/>
    <lineage>
        <taxon>Eukaryota</taxon>
        <taxon>Metazoa</taxon>
        <taxon>Ecdysozoa</taxon>
        <taxon>Arthropoda</taxon>
        <taxon>Hexapoda</taxon>
        <taxon>Insecta</taxon>
        <taxon>Pterygota</taxon>
        <taxon>Neoptera</taxon>
        <taxon>Endopterygota</taxon>
        <taxon>Hymenoptera</taxon>
        <taxon>Apocrita</taxon>
        <taxon>Ichneumonoidea</taxon>
        <taxon>Braconidae</taxon>
        <taxon>Euphorinae</taxon>
        <taxon>Microctonus</taxon>
    </lineage>
</organism>
<dbReference type="EMBL" id="JAQQBR010001831">
    <property type="protein sequence ID" value="KAK0167757.1"/>
    <property type="molecule type" value="Genomic_DNA"/>
</dbReference>
<protein>
    <submittedName>
        <fullName evidence="1">Uncharacterized protein</fullName>
    </submittedName>
</protein>
<dbReference type="Proteomes" id="UP001168972">
    <property type="component" value="Unassembled WGS sequence"/>
</dbReference>
<gene>
    <name evidence="1" type="ORF">PV327_001621</name>
</gene>
<accession>A0AA39KNE8</accession>
<reference evidence="1" key="1">
    <citation type="journal article" date="2023" name="bioRxiv">
        <title>Scaffold-level genome assemblies of two parasitoid biocontrol wasps reveal the parthenogenesis mechanism and an associated novel virus.</title>
        <authorList>
            <person name="Inwood S."/>
            <person name="Skelly J."/>
            <person name="Guhlin J."/>
            <person name="Harrop T."/>
            <person name="Goldson S."/>
            <person name="Dearden P."/>
        </authorList>
    </citation>
    <scope>NUCLEOTIDE SEQUENCE</scope>
    <source>
        <strain evidence="1">Lincoln</strain>
        <tissue evidence="1">Whole body</tissue>
    </source>
</reference>
<proteinExistence type="predicted"/>